<gene>
    <name evidence="2" type="ORF">LEMA_P117630.1</name>
</gene>
<dbReference type="HOGENOM" id="CLU_525865_0_0_1"/>
<dbReference type="Proteomes" id="UP000002668">
    <property type="component" value="Genome"/>
</dbReference>
<feature type="region of interest" description="Disordered" evidence="1">
    <location>
        <begin position="1"/>
        <end position="52"/>
    </location>
</feature>
<evidence type="ECO:0000313" key="2">
    <source>
        <dbReference type="EMBL" id="CBX94760.1"/>
    </source>
</evidence>
<keyword evidence="3" id="KW-1185">Reference proteome</keyword>
<name>E4ZU50_LEPMJ</name>
<evidence type="ECO:0000256" key="1">
    <source>
        <dbReference type="SAM" id="MobiDB-lite"/>
    </source>
</evidence>
<protein>
    <submittedName>
        <fullName evidence="2">Predicted protein</fullName>
    </submittedName>
</protein>
<dbReference type="InParanoid" id="E4ZU50"/>
<evidence type="ECO:0000313" key="3">
    <source>
        <dbReference type="Proteomes" id="UP000002668"/>
    </source>
</evidence>
<feature type="region of interest" description="Disordered" evidence="1">
    <location>
        <begin position="378"/>
        <end position="399"/>
    </location>
</feature>
<dbReference type="eggNOG" id="ENOG502SRZH">
    <property type="taxonomic scope" value="Eukaryota"/>
</dbReference>
<sequence length="518" mass="57229">MSRPQILCPQRSFGQTQDSRHQFPLLQPGGQYTPHSFGPHSHPLPPPQQQQHLHSFANAQLMAQQATMQQQHSSEGLEQRPSWTQQLLPSGLKSSLDMTDQTVQAYATGVDQHWRSVSGRDQSSAWDDAQIVLPDSNRQFLCNGDLMYSPDAAQHLVAQPHSSYGGQLRWTASAMRGGIAATGPNASDFDSINTLSPQSYLSDGADISFSPCSVPDQASLLGDWSVTSSVPIKEPSPQYPSSFSHPSLALAHNNSFRQCPDTVGLAGDELSIATSSSSTRAGHLARRLVTSLTDEHQSSSEGSLAAVDGSKSLWYMSAYSTPRSDVRLMYENARAHKAQSGSNVNAASTSIASFSSYPSLSGTGSQDVRHVQSNYQDRFQAPRSPDVQTQRQRNDELLLQGKQDGLTYREIRKKMLGEKPAESTLRGRYRSLTKARKDRVRKPVWHRRDIELLNGFVGGELERIEKSLSNPSAMSVDQKLIKVRWKEVADYIQERGGSYHFGNSTCKRKWLELNSSAK</sequence>
<proteinExistence type="predicted"/>
<dbReference type="OrthoDB" id="3439209at2759"/>
<reference evidence="3" key="1">
    <citation type="journal article" date="2011" name="Nat. Commun.">
        <title>Effector diversification within compartments of the Leptosphaeria maculans genome affected by Repeat-Induced Point mutations.</title>
        <authorList>
            <person name="Rouxel T."/>
            <person name="Grandaubert J."/>
            <person name="Hane J.K."/>
            <person name="Hoede C."/>
            <person name="van de Wouw A.P."/>
            <person name="Couloux A."/>
            <person name="Dominguez V."/>
            <person name="Anthouard V."/>
            <person name="Bally P."/>
            <person name="Bourras S."/>
            <person name="Cozijnsen A.J."/>
            <person name="Ciuffetti L.M."/>
            <person name="Degrave A."/>
            <person name="Dilmaghani A."/>
            <person name="Duret L."/>
            <person name="Fudal I."/>
            <person name="Goodwin S.B."/>
            <person name="Gout L."/>
            <person name="Glaser N."/>
            <person name="Linglin J."/>
            <person name="Kema G.H.J."/>
            <person name="Lapalu N."/>
            <person name="Lawrence C.B."/>
            <person name="May K."/>
            <person name="Meyer M."/>
            <person name="Ollivier B."/>
            <person name="Poulain J."/>
            <person name="Schoch C.L."/>
            <person name="Simon A."/>
            <person name="Spatafora J.W."/>
            <person name="Stachowiak A."/>
            <person name="Turgeon B.G."/>
            <person name="Tyler B.M."/>
            <person name="Vincent D."/>
            <person name="Weissenbach J."/>
            <person name="Amselem J."/>
            <person name="Quesneville H."/>
            <person name="Oliver R.P."/>
            <person name="Wincker P."/>
            <person name="Balesdent M.-H."/>
            <person name="Howlett B.J."/>
        </authorList>
    </citation>
    <scope>NUCLEOTIDE SEQUENCE [LARGE SCALE GENOMIC DNA]</scope>
    <source>
        <strain evidence="3">JN3 / isolate v23.1.3 / race Av1-4-5-6-7-8</strain>
    </source>
</reference>
<dbReference type="EMBL" id="FP929125">
    <property type="protein sequence ID" value="CBX94760.1"/>
    <property type="molecule type" value="Genomic_DNA"/>
</dbReference>
<dbReference type="STRING" id="985895.E4ZU50"/>
<organism evidence="3">
    <name type="scientific">Leptosphaeria maculans (strain JN3 / isolate v23.1.3 / race Av1-4-5-6-7-8)</name>
    <name type="common">Blackleg fungus</name>
    <name type="synonym">Phoma lingam</name>
    <dbReference type="NCBI Taxonomy" id="985895"/>
    <lineage>
        <taxon>Eukaryota</taxon>
        <taxon>Fungi</taxon>
        <taxon>Dikarya</taxon>
        <taxon>Ascomycota</taxon>
        <taxon>Pezizomycotina</taxon>
        <taxon>Dothideomycetes</taxon>
        <taxon>Pleosporomycetidae</taxon>
        <taxon>Pleosporales</taxon>
        <taxon>Pleosporineae</taxon>
        <taxon>Leptosphaeriaceae</taxon>
        <taxon>Plenodomus</taxon>
        <taxon>Plenodomus lingam/Leptosphaeria maculans species complex</taxon>
    </lineage>
</organism>
<dbReference type="AlphaFoldDB" id="E4ZU50"/>
<dbReference type="VEuPathDB" id="FungiDB:LEMA_P117630.1"/>
<accession>E4ZU50</accession>